<gene>
    <name evidence="1" type="ORF">ACFSGI_19925</name>
</gene>
<comment type="caution">
    <text evidence="1">The sequence shown here is derived from an EMBL/GenBank/DDBJ whole genome shotgun (WGS) entry which is preliminary data.</text>
</comment>
<keyword evidence="2" id="KW-1185">Reference proteome</keyword>
<dbReference type="RefSeq" id="WP_204825959.1">
    <property type="nucleotide sequence ID" value="NZ_JBHUGF010000011.1"/>
</dbReference>
<sequence>MNIIGIKKKLDFSELIVHMKDKGIQFNLPSLETPEHILEHSNYYYKLSAYRSNFPKDNKGKYIHLDFQHLVDLASIDMQLRYTLLQMTLDIEHFLKTKILADITKSQEDGYTIVDRFSQKIGKSSESFFDHIRYASRHYNYDLYLKRKNDLSIWVLFEIITFGEFVRFVEFYYEHEHQNEYIEIASIIRYVKNIRNICAHSSPILIKLNEQTLTHDRQSKYIKLFVGKVPTISKHTRKKRLENQRIHDLSALLYCHSTYMLSSGVRKKRNDELQLIMQRIKKNIHYYNKNQLLQSIFDYIHKLVDFIVD</sequence>
<evidence type="ECO:0000313" key="2">
    <source>
        <dbReference type="Proteomes" id="UP001597403"/>
    </source>
</evidence>
<protein>
    <submittedName>
        <fullName evidence="1">Abi family protein</fullName>
    </submittedName>
</protein>
<dbReference type="Proteomes" id="UP001597403">
    <property type="component" value="Unassembled WGS sequence"/>
</dbReference>
<name>A0ABW4V190_9BACL</name>
<accession>A0ABW4V190</accession>
<organism evidence="1 2">
    <name type="scientific">Paenibacillus nicotianae</name>
    <dbReference type="NCBI Taxonomy" id="1526551"/>
    <lineage>
        <taxon>Bacteria</taxon>
        <taxon>Bacillati</taxon>
        <taxon>Bacillota</taxon>
        <taxon>Bacilli</taxon>
        <taxon>Bacillales</taxon>
        <taxon>Paenibacillaceae</taxon>
        <taxon>Paenibacillus</taxon>
    </lineage>
</organism>
<proteinExistence type="predicted"/>
<evidence type="ECO:0000313" key="1">
    <source>
        <dbReference type="EMBL" id="MFD1992242.1"/>
    </source>
</evidence>
<dbReference type="EMBL" id="JBHUGF010000011">
    <property type="protein sequence ID" value="MFD1992242.1"/>
    <property type="molecule type" value="Genomic_DNA"/>
</dbReference>
<dbReference type="InterPro" id="IPR011664">
    <property type="entry name" value="Abi_system_AbiD/AbiF-like"/>
</dbReference>
<reference evidence="2" key="1">
    <citation type="journal article" date="2019" name="Int. J. Syst. Evol. Microbiol.">
        <title>The Global Catalogue of Microorganisms (GCM) 10K type strain sequencing project: providing services to taxonomists for standard genome sequencing and annotation.</title>
        <authorList>
            <consortium name="The Broad Institute Genomics Platform"/>
            <consortium name="The Broad Institute Genome Sequencing Center for Infectious Disease"/>
            <person name="Wu L."/>
            <person name="Ma J."/>
        </authorList>
    </citation>
    <scope>NUCLEOTIDE SEQUENCE [LARGE SCALE GENOMIC DNA]</scope>
    <source>
        <strain evidence="2">CGMCC 1.15067</strain>
    </source>
</reference>
<dbReference type="Pfam" id="PF07751">
    <property type="entry name" value="Abi_2"/>
    <property type="match status" value="1"/>
</dbReference>